<dbReference type="PANTHER" id="PTHR45749">
    <property type="match status" value="1"/>
</dbReference>
<evidence type="ECO:0000259" key="2">
    <source>
        <dbReference type="Pfam" id="PF14291"/>
    </source>
</evidence>
<comment type="caution">
    <text evidence="3">The sequence shown here is derived from an EMBL/GenBank/DDBJ whole genome shotgun (WGS) entry which is preliminary data.</text>
</comment>
<feature type="region of interest" description="Disordered" evidence="1">
    <location>
        <begin position="135"/>
        <end position="203"/>
    </location>
</feature>
<proteinExistence type="predicted"/>
<reference evidence="3" key="1">
    <citation type="submission" date="2021-07" db="EMBL/GenBank/DDBJ databases">
        <authorList>
            <person name="Catto M.A."/>
            <person name="Jacobson A."/>
            <person name="Kennedy G."/>
            <person name="Labadie P."/>
            <person name="Hunt B.G."/>
            <person name="Srinivasan R."/>
        </authorList>
    </citation>
    <scope>NUCLEOTIDE SEQUENCE</scope>
    <source>
        <strain evidence="3">PL_HMW_Pooled</strain>
        <tissue evidence="3">Head</tissue>
    </source>
</reference>
<evidence type="ECO:0000256" key="1">
    <source>
        <dbReference type="SAM" id="MobiDB-lite"/>
    </source>
</evidence>
<evidence type="ECO:0000313" key="3">
    <source>
        <dbReference type="EMBL" id="KAK3909804.1"/>
    </source>
</evidence>
<accession>A0AAE1GV98</accession>
<feature type="region of interest" description="Disordered" evidence="1">
    <location>
        <begin position="61"/>
        <end position="100"/>
    </location>
</feature>
<feature type="domain" description="DUF4371" evidence="2">
    <location>
        <begin position="378"/>
        <end position="543"/>
    </location>
</feature>
<dbReference type="PANTHER" id="PTHR45749:SF21">
    <property type="entry name" value="DUF4371 DOMAIN-CONTAINING PROTEIN"/>
    <property type="match status" value="1"/>
</dbReference>
<sequence>MGPNHRKKQVCEYCKRLRGNLGNPDWKAHLARCEQQANQSRKTPSVRGFLVPLAVAATVSQPTACGGGDGDGGTKRRRTLSPSPPALGSSDGDGGSVNTDCDADVECSSSVFDETEVAGEDDLVFLDVQLHEDDVVPVVSPPPPSPSSSSLGISDSFGSHAPTLRSPLSSPSSPLSAQEQVNDDCPPGSAAAGDPDIQVPVPDGSASVLEEENKSLLDPTDPATFCRLLTFSENVVGKILTVGVDQPNASDEKGGCFPSTSNNRKFNPDWYFRKLLDGTLQRRTWLSHSETTDRVYCIDCILFGKSSQKNCHPTFTRNGFQHWKRGNGALIEHETSEAHVEASIKHGLRQLSLPLDASAKQERLSKWYQNREIVRQLPDVILHLAQHCLAFRGHRESRSESFRGNFHDLVTLLAKYSPVLATYLDKLNSSEKKVWNFVSWKRQNQLIQAISEFIQKKIVSEIGEALFFSVSFDESVDSSRTEQCICIIRYVRTDTGTVPERLVAVRDSATTTGEKLFEVIQDIFKELGLDWTTYLVGQSYDGA</sequence>
<dbReference type="InterPro" id="IPR025398">
    <property type="entry name" value="DUF4371"/>
</dbReference>
<name>A0AAE1GV98_9NEOP</name>
<reference evidence="3" key="2">
    <citation type="journal article" date="2023" name="BMC Genomics">
        <title>Pest status, molecular evolution, and epigenetic factors derived from the genome assembly of Frankliniella fusca, a thysanopteran phytovirus vector.</title>
        <authorList>
            <person name="Catto M.A."/>
            <person name="Labadie P.E."/>
            <person name="Jacobson A.L."/>
            <person name="Kennedy G.G."/>
            <person name="Srinivasan R."/>
            <person name="Hunt B.G."/>
        </authorList>
    </citation>
    <scope>NUCLEOTIDE SEQUENCE</scope>
    <source>
        <strain evidence="3">PL_HMW_Pooled</strain>
    </source>
</reference>
<keyword evidence="4" id="KW-1185">Reference proteome</keyword>
<protein>
    <submittedName>
        <fullName evidence="3">Zinc finger MYM-type protein 1</fullName>
    </submittedName>
</protein>
<dbReference type="Proteomes" id="UP001219518">
    <property type="component" value="Unassembled WGS sequence"/>
</dbReference>
<dbReference type="EMBL" id="JAHWGI010000122">
    <property type="protein sequence ID" value="KAK3909804.1"/>
    <property type="molecule type" value="Genomic_DNA"/>
</dbReference>
<organism evidence="3 4">
    <name type="scientific">Frankliniella fusca</name>
    <dbReference type="NCBI Taxonomy" id="407009"/>
    <lineage>
        <taxon>Eukaryota</taxon>
        <taxon>Metazoa</taxon>
        <taxon>Ecdysozoa</taxon>
        <taxon>Arthropoda</taxon>
        <taxon>Hexapoda</taxon>
        <taxon>Insecta</taxon>
        <taxon>Pterygota</taxon>
        <taxon>Neoptera</taxon>
        <taxon>Paraneoptera</taxon>
        <taxon>Thysanoptera</taxon>
        <taxon>Terebrantia</taxon>
        <taxon>Thripoidea</taxon>
        <taxon>Thripidae</taxon>
        <taxon>Frankliniella</taxon>
    </lineage>
</organism>
<dbReference type="AlphaFoldDB" id="A0AAE1GV98"/>
<dbReference type="Pfam" id="PF14291">
    <property type="entry name" value="DUF4371"/>
    <property type="match status" value="1"/>
</dbReference>
<evidence type="ECO:0000313" key="4">
    <source>
        <dbReference type="Proteomes" id="UP001219518"/>
    </source>
</evidence>
<feature type="compositionally biased region" description="Low complexity" evidence="1">
    <location>
        <begin position="166"/>
        <end position="176"/>
    </location>
</feature>
<gene>
    <name evidence="3" type="ORF">KUF71_019813</name>
</gene>